<feature type="compositionally biased region" description="Low complexity" evidence="1">
    <location>
        <begin position="55"/>
        <end position="66"/>
    </location>
</feature>
<dbReference type="AlphaFoldDB" id="A0AAD2CZP6"/>
<keyword evidence="3" id="KW-1185">Reference proteome</keyword>
<feature type="compositionally biased region" description="Polar residues" evidence="1">
    <location>
        <begin position="845"/>
        <end position="854"/>
    </location>
</feature>
<accession>A0AAD2CZP6</accession>
<dbReference type="EMBL" id="CAMPGE010016887">
    <property type="protein sequence ID" value="CAI2375411.1"/>
    <property type="molecule type" value="Genomic_DNA"/>
</dbReference>
<feature type="compositionally biased region" description="Low complexity" evidence="1">
    <location>
        <begin position="832"/>
        <end position="844"/>
    </location>
</feature>
<feature type="region of interest" description="Disordered" evidence="1">
    <location>
        <begin position="51"/>
        <end position="71"/>
    </location>
</feature>
<organism evidence="2 3">
    <name type="scientific">Euplotes crassus</name>
    <dbReference type="NCBI Taxonomy" id="5936"/>
    <lineage>
        <taxon>Eukaryota</taxon>
        <taxon>Sar</taxon>
        <taxon>Alveolata</taxon>
        <taxon>Ciliophora</taxon>
        <taxon>Intramacronucleata</taxon>
        <taxon>Spirotrichea</taxon>
        <taxon>Hypotrichia</taxon>
        <taxon>Euplotida</taxon>
        <taxon>Euplotidae</taxon>
        <taxon>Moneuplotes</taxon>
    </lineage>
</organism>
<reference evidence="2" key="1">
    <citation type="submission" date="2023-07" db="EMBL/GenBank/DDBJ databases">
        <authorList>
            <consortium name="AG Swart"/>
            <person name="Singh M."/>
            <person name="Singh A."/>
            <person name="Seah K."/>
            <person name="Emmerich C."/>
        </authorList>
    </citation>
    <scope>NUCLEOTIDE SEQUENCE</scope>
    <source>
        <strain evidence="2">DP1</strain>
    </source>
</reference>
<evidence type="ECO:0000313" key="2">
    <source>
        <dbReference type="EMBL" id="CAI2375411.1"/>
    </source>
</evidence>
<proteinExistence type="predicted"/>
<feature type="compositionally biased region" description="Basic and acidic residues" evidence="1">
    <location>
        <begin position="773"/>
        <end position="802"/>
    </location>
</feature>
<dbReference type="Proteomes" id="UP001295684">
    <property type="component" value="Unassembled WGS sequence"/>
</dbReference>
<protein>
    <submittedName>
        <fullName evidence="2">Uncharacterized protein</fullName>
    </submittedName>
</protein>
<evidence type="ECO:0000313" key="3">
    <source>
        <dbReference type="Proteomes" id="UP001295684"/>
    </source>
</evidence>
<feature type="compositionally biased region" description="Basic and acidic residues" evidence="1">
    <location>
        <begin position="821"/>
        <end position="831"/>
    </location>
</feature>
<feature type="region of interest" description="Disordered" evidence="1">
    <location>
        <begin position="773"/>
        <end position="854"/>
    </location>
</feature>
<comment type="caution">
    <text evidence="2">The sequence shown here is derived from an EMBL/GenBank/DDBJ whole genome shotgun (WGS) entry which is preliminary data.</text>
</comment>
<evidence type="ECO:0000256" key="1">
    <source>
        <dbReference type="SAM" id="MobiDB-lite"/>
    </source>
</evidence>
<sequence>MNLQRYNYTILRHQMAIVPMSQFNSLTHMPLRAFSDQKYYNKFKKILKKSKEEGQTSGEGQSQTQSATKITIEPKKNHAKMDLEKFLREKGGEPRDDLFKGKIRSRKGAFGKISSFFESIGDMKETLSRKYSARKDDDLNQQEKFDREYKERLKKQNEKLDEKAVKTTVDFVVSHLERNMNKNYYDERKAEVFFEKVFALEPKHLLENERFQKFIKKDILLMIQNSMGPETVMNWSKFIVYFNLDDPYLWPAVTGKVGELMKRFHTDQLLVILVNCAHSLSSEASNLFSATADYFAEKMSLSYAPESGETSLAEDDIPKIMTVFGSYQMLKENLVSSISEYVDDNSIFMKFDTLADLTLIFSRFCNKSQIARFLEMNNSKIMSNIQFADDKVFYKFLWSYKKAEAFEDFTKNAFIDSFQENHISYSNRVFIRSLLLLTDKEDPERNNLLYNTIEEDLLNRLRKLSLSELNDILWWSLQQENKSDHLVESIQKEMIVRVNAFNEDELLLFIAQADSDISNKLLKSVVKVVRKKLSKFQTKTKIAIIWSFARVNLQAEDEIHELYDEIREMLKPELSKMNEKSLAMIIWSYSRVESPDQNFLEMTKRAIISVNKPDFDHFDLTLITQACKLFEGSYLYEETDFMSSTMSMLSHLESHIHKHLDKMNVHQFVTVCTYYLSRKIGSNSLTTLFKNHITKHLKEFDRIQLIILKQAILKNDLEEHEYLVSTIDERIDDIAKKEADQLQEEEIEKIAREIVRKKIEALVKHKKKQSIKERKLGVREVRQSKKDHQKEKTMKKETEKVTEGGIQDESEYLKQKLSNMFKDKRPKESAKSKPSNKSNKAPPKTLSSYLKSRK</sequence>
<gene>
    <name evidence="2" type="ORF">ECRASSUSDP1_LOCUS16773</name>
</gene>
<name>A0AAD2CZP6_EUPCR</name>